<name>A0A023ZYX1_9CAUD</name>
<protein>
    <submittedName>
        <fullName evidence="1">Uncharacterized protein</fullName>
    </submittedName>
</protein>
<dbReference type="EMBL" id="KJ538723">
    <property type="protein sequence ID" value="AHY84360.1"/>
    <property type="molecule type" value="Genomic_DNA"/>
</dbReference>
<reference evidence="1 2" key="1">
    <citation type="submission" date="2014-03" db="EMBL/GenBank/DDBJ databases">
        <authorList>
            <person name="Barber N.R."/>
            <person name="Francolini R.D."/>
            <person name="Gray A.J."/>
            <person name="Hamilton K."/>
            <person name="Jung E."/>
            <person name="Killpatrick M.S."/>
            <person name="Le T.M."/>
            <person name="Lin R."/>
            <person name="Morris L.Y."/>
            <person name="O'Neil L.P."/>
            <person name="Pederson E.N."/>
            <person name="Sepehri B.F."/>
            <person name="Shaffer R.A."/>
            <person name="Sridharan P.S."/>
            <person name="Tseng L."/>
            <person name="Williams L.H."/>
            <person name="Cohen L.B."/>
            <person name="Ahrens K.J."/>
            <person name="Braun M.A."/>
            <person name="Jarvik J."/>
            <person name="Lopez A.J."/>
            <person name="Bradley K.W."/>
            <person name="Clarke D.Q."/>
            <person name="Lewis M.F."/>
            <person name="Barker L.P."/>
            <person name="Bailey C."/>
            <person name="Asai D.J."/>
            <person name="Garber M.L."/>
            <person name="Bowman C.A."/>
            <person name="Russell D.A."/>
            <person name="Pope W.H."/>
            <person name="Jacobs-Sera D."/>
            <person name="Hendrix R.W."/>
            <person name="Hatfull G.F."/>
        </authorList>
    </citation>
    <scope>NUCLEOTIDE SEQUENCE [LARGE SCALE GENOMIC DNA]</scope>
</reference>
<proteinExistence type="predicted"/>
<organism evidence="1 2">
    <name type="scientific">Mycobacterium phage KingVeVeVe</name>
    <dbReference type="NCBI Taxonomy" id="1471544"/>
    <lineage>
        <taxon>Viruses</taxon>
        <taxon>Duplodnaviria</taxon>
        <taxon>Heunggongvirae</taxon>
        <taxon>Uroviricota</taxon>
        <taxon>Caudoviricetes</taxon>
        <taxon>Bclasvirinae</taxon>
        <taxon>Pegunavirus</taxon>
        <taxon>Pegunavirus soto</taxon>
    </lineage>
</organism>
<evidence type="ECO:0000313" key="2">
    <source>
        <dbReference type="Proteomes" id="UP000024436"/>
    </source>
</evidence>
<evidence type="ECO:0000313" key="1">
    <source>
        <dbReference type="EMBL" id="AHY84360.1"/>
    </source>
</evidence>
<dbReference type="Proteomes" id="UP000024436">
    <property type="component" value="Segment"/>
</dbReference>
<accession>A0A023ZYX1</accession>
<sequence>MPISPACDCLTSEDHTLPHATVCAAAFNGHDTDHSQIRELAELAAYKDIDTALSILRAYRNGSLS</sequence>
<gene>
    <name evidence="1" type="primary">91</name>
    <name evidence="1" type="ORF">PBI_KINGVEVEVE_91</name>
</gene>